<evidence type="ECO:0000256" key="8">
    <source>
        <dbReference type="ARBA" id="ARBA00023136"/>
    </source>
</evidence>
<proteinExistence type="inferred from homology"/>
<keyword evidence="7 10" id="KW-1133">Transmembrane helix</keyword>
<dbReference type="GO" id="GO:0005789">
    <property type="term" value="C:endoplasmic reticulum membrane"/>
    <property type="evidence" value="ECO:0007669"/>
    <property type="project" value="UniProtKB-SubCell"/>
</dbReference>
<accession>T1JUW7</accession>
<sequence length="183" mass="20821">MSAASKKGYSREEELLLHDFSRNVSTKSSALFYGNALIVSATSIWLFWRIHQMNIYSSAFVFVIVTALTTWLIAYSYKHVKYILKFKIASKRGEAVTREVNKLISDDKKMTKKERDERVLWKQNEVADFEATTFAIFYNNALFLALVIVSSFYLLSSFSPTINYVFSVTLSGGLCALLSTSTK</sequence>
<dbReference type="HOGENOM" id="CLU_092935_0_0_1"/>
<comment type="subcellular location">
    <subcellularLocation>
        <location evidence="2">Endoplasmic reticulum membrane</location>
        <topology evidence="2">Multi-pass membrane protein</topology>
    </subcellularLocation>
</comment>
<dbReference type="Proteomes" id="UP000015104">
    <property type="component" value="Unassembled WGS sequence"/>
</dbReference>
<dbReference type="GO" id="GO:0006614">
    <property type="term" value="P:SRP-dependent cotranslational protein targeting to membrane"/>
    <property type="evidence" value="ECO:0007669"/>
    <property type="project" value="InterPro"/>
</dbReference>
<evidence type="ECO:0000256" key="10">
    <source>
        <dbReference type="SAM" id="Phobius"/>
    </source>
</evidence>
<evidence type="ECO:0000256" key="4">
    <source>
        <dbReference type="ARBA" id="ARBA00022231"/>
    </source>
</evidence>
<comment type="similarity">
    <text evidence="3">Belongs to the TRAP-gamma family.</text>
</comment>
<dbReference type="STRING" id="32264.T1JUW7"/>
<reference evidence="11" key="2">
    <citation type="submission" date="2015-06" db="UniProtKB">
        <authorList>
            <consortium name="EnsemblMetazoa"/>
        </authorList>
    </citation>
    <scope>IDENTIFICATION</scope>
</reference>
<keyword evidence="5 10" id="KW-0812">Transmembrane</keyword>
<dbReference type="KEGG" id="tut:107371152"/>
<dbReference type="PANTHER" id="PTHR13399:SF2">
    <property type="entry name" value="TRANSLOCON-ASSOCIATED PROTEIN SUBUNIT GAMMA"/>
    <property type="match status" value="1"/>
</dbReference>
<organism evidence="11 12">
    <name type="scientific">Tetranychus urticae</name>
    <name type="common">Two-spotted spider mite</name>
    <dbReference type="NCBI Taxonomy" id="32264"/>
    <lineage>
        <taxon>Eukaryota</taxon>
        <taxon>Metazoa</taxon>
        <taxon>Ecdysozoa</taxon>
        <taxon>Arthropoda</taxon>
        <taxon>Chelicerata</taxon>
        <taxon>Arachnida</taxon>
        <taxon>Acari</taxon>
        <taxon>Acariformes</taxon>
        <taxon>Trombidiformes</taxon>
        <taxon>Prostigmata</taxon>
        <taxon>Eleutherengona</taxon>
        <taxon>Raphignathae</taxon>
        <taxon>Tetranychoidea</taxon>
        <taxon>Tetranychidae</taxon>
        <taxon>Tetranychus</taxon>
    </lineage>
</organism>
<feature type="transmembrane region" description="Helical" evidence="10">
    <location>
        <begin position="54"/>
        <end position="77"/>
    </location>
</feature>
<feature type="transmembrane region" description="Helical" evidence="10">
    <location>
        <begin position="161"/>
        <end position="180"/>
    </location>
</feature>
<dbReference type="PANTHER" id="PTHR13399">
    <property type="entry name" value="TRANSLOCON-ASSOCIATED PROTEIN TRAP , GAMMA SUBUNIT"/>
    <property type="match status" value="1"/>
</dbReference>
<feature type="transmembrane region" description="Helical" evidence="10">
    <location>
        <begin position="30"/>
        <end position="48"/>
    </location>
</feature>
<dbReference type="Pfam" id="PF07074">
    <property type="entry name" value="TRAP-gamma"/>
    <property type="match status" value="1"/>
</dbReference>
<evidence type="ECO:0000313" key="12">
    <source>
        <dbReference type="Proteomes" id="UP000015104"/>
    </source>
</evidence>
<dbReference type="EnsemblMetazoa" id="tetur02g02440.1">
    <property type="protein sequence ID" value="tetur02g02440.1"/>
    <property type="gene ID" value="tetur02g02440"/>
</dbReference>
<evidence type="ECO:0000313" key="11">
    <source>
        <dbReference type="EnsemblMetazoa" id="tetur02g02440.1"/>
    </source>
</evidence>
<dbReference type="EMBL" id="CAEY01000784">
    <property type="status" value="NOT_ANNOTATED_CDS"/>
    <property type="molecule type" value="Genomic_DNA"/>
</dbReference>
<dbReference type="eggNOG" id="KOG4490">
    <property type="taxonomic scope" value="Eukaryota"/>
</dbReference>
<name>T1JUW7_TETUR</name>
<keyword evidence="12" id="KW-1185">Reference proteome</keyword>
<keyword evidence="6" id="KW-0256">Endoplasmic reticulum</keyword>
<evidence type="ECO:0000256" key="1">
    <source>
        <dbReference type="ARBA" id="ARBA00002838"/>
    </source>
</evidence>
<reference evidence="12" key="1">
    <citation type="submission" date="2011-08" db="EMBL/GenBank/DDBJ databases">
        <authorList>
            <person name="Rombauts S."/>
        </authorList>
    </citation>
    <scope>NUCLEOTIDE SEQUENCE</scope>
    <source>
        <strain evidence="12">London</strain>
    </source>
</reference>
<evidence type="ECO:0000256" key="9">
    <source>
        <dbReference type="ARBA" id="ARBA00030917"/>
    </source>
</evidence>
<feature type="transmembrane region" description="Helical" evidence="10">
    <location>
        <begin position="136"/>
        <end position="155"/>
    </location>
</feature>
<dbReference type="AlphaFoldDB" id="T1JUW7"/>
<keyword evidence="8 10" id="KW-0472">Membrane</keyword>
<dbReference type="InterPro" id="IPR009779">
    <property type="entry name" value="SSR3"/>
</dbReference>
<evidence type="ECO:0000256" key="7">
    <source>
        <dbReference type="ARBA" id="ARBA00022989"/>
    </source>
</evidence>
<comment type="function">
    <text evidence="1">TRAP proteins are part of a complex whose function is to bind calcium to the ER membrane and thereby regulate the retention of ER resident proteins.</text>
</comment>
<protein>
    <recommendedName>
        <fullName evidence="4">Translocon-associated protein subunit gamma</fullName>
    </recommendedName>
    <alternativeName>
        <fullName evidence="9">Signal sequence receptor subunit gamma</fullName>
    </alternativeName>
</protein>
<gene>
    <name evidence="11" type="primary">107371152</name>
</gene>
<evidence type="ECO:0000256" key="6">
    <source>
        <dbReference type="ARBA" id="ARBA00022824"/>
    </source>
</evidence>
<evidence type="ECO:0000256" key="2">
    <source>
        <dbReference type="ARBA" id="ARBA00004477"/>
    </source>
</evidence>
<dbReference type="OMA" id="PLWLFWR"/>
<evidence type="ECO:0000256" key="3">
    <source>
        <dbReference type="ARBA" id="ARBA00007990"/>
    </source>
</evidence>
<evidence type="ECO:0000256" key="5">
    <source>
        <dbReference type="ARBA" id="ARBA00022692"/>
    </source>
</evidence>
<dbReference type="OrthoDB" id="10059529at2759"/>